<name>A0A226D678_FOLCA</name>
<dbReference type="PANTHER" id="PTHR24322:SF736">
    <property type="entry name" value="RETINOL DEHYDROGENASE 10"/>
    <property type="match status" value="1"/>
</dbReference>
<protein>
    <recommendedName>
        <fullName evidence="10">Short-chain dehydrogenase/reductase 3</fullName>
    </recommendedName>
    <alternativeName>
        <fullName evidence="11">Retinal short-chain dehydrogenase/reductase 1</fullName>
    </alternativeName>
</protein>
<organism evidence="14 15">
    <name type="scientific">Folsomia candida</name>
    <name type="common">Springtail</name>
    <dbReference type="NCBI Taxonomy" id="158441"/>
    <lineage>
        <taxon>Eukaryota</taxon>
        <taxon>Metazoa</taxon>
        <taxon>Ecdysozoa</taxon>
        <taxon>Arthropoda</taxon>
        <taxon>Hexapoda</taxon>
        <taxon>Collembola</taxon>
        <taxon>Entomobryomorpha</taxon>
        <taxon>Isotomoidea</taxon>
        <taxon>Isotomidae</taxon>
        <taxon>Proisotominae</taxon>
        <taxon>Folsomia</taxon>
    </lineage>
</organism>
<sequence>MGFMRSLLGSIKFWYAAIRDLILLVLYIFYTYLGILWRWVFPRKPKSLKNEIILITGSANGIGRQICLKLVDSGAKMVCWDISKRENNALIVELKSLGGEAFGYEVDVSDLGQVQRTAALVKDQVGDVTMIINNAGIMPVHNFLSHNPREITRCFSVNVYGPMWILREFLPYMIDIRRGHVVTICSFGGILGSRNLTAYCGTKHAINGVMESMRDEVRVHPSKPDIKFTTVYPSCCNTSFAQNVIHSRFPWLLPEMVEPDYVAEKTVEGILYNRDYVFIPPIFNFMSRILRAFPANVYWAMLDFVNYYVEPKENTRVMAGPKLNGSG</sequence>
<evidence type="ECO:0000256" key="3">
    <source>
        <dbReference type="ARBA" id="ARBA00022692"/>
    </source>
</evidence>
<dbReference type="FunFam" id="3.40.50.720:FF:000131">
    <property type="entry name" value="Short-chain dehydrogenase/reductase 3"/>
    <property type="match status" value="1"/>
</dbReference>
<comment type="function">
    <text evidence="9">Catalyzes the reduction of all-trans-retinal to all-trans-retinol in the presence of NADPH.</text>
</comment>
<evidence type="ECO:0000256" key="2">
    <source>
        <dbReference type="ARBA" id="ARBA00006484"/>
    </source>
</evidence>
<dbReference type="GO" id="GO:0016020">
    <property type="term" value="C:membrane"/>
    <property type="evidence" value="ECO:0007669"/>
    <property type="project" value="UniProtKB-SubCell"/>
</dbReference>
<dbReference type="STRING" id="158441.A0A226D678"/>
<comment type="subcellular location">
    <subcellularLocation>
        <location evidence="1">Membrane</location>
        <topology evidence="1">Multi-pass membrane protein</topology>
    </subcellularLocation>
</comment>
<dbReference type="GO" id="GO:0005811">
    <property type="term" value="C:lipid droplet"/>
    <property type="evidence" value="ECO:0007669"/>
    <property type="project" value="TreeGrafter"/>
</dbReference>
<evidence type="ECO:0000256" key="9">
    <source>
        <dbReference type="ARBA" id="ARBA00059620"/>
    </source>
</evidence>
<dbReference type="OrthoDB" id="5840532at2759"/>
<evidence type="ECO:0000313" key="15">
    <source>
        <dbReference type="Proteomes" id="UP000198287"/>
    </source>
</evidence>
<evidence type="ECO:0000256" key="4">
    <source>
        <dbReference type="ARBA" id="ARBA00022857"/>
    </source>
</evidence>
<keyword evidence="4" id="KW-0521">NADP</keyword>
<evidence type="ECO:0000256" key="5">
    <source>
        <dbReference type="ARBA" id="ARBA00022989"/>
    </source>
</evidence>
<dbReference type="Pfam" id="PF00106">
    <property type="entry name" value="adh_short"/>
    <property type="match status" value="1"/>
</dbReference>
<dbReference type="Gene3D" id="3.40.50.720">
    <property type="entry name" value="NAD(P)-binding Rossmann-like Domain"/>
    <property type="match status" value="1"/>
</dbReference>
<evidence type="ECO:0000256" key="11">
    <source>
        <dbReference type="ARBA" id="ARBA00082544"/>
    </source>
</evidence>
<evidence type="ECO:0000256" key="12">
    <source>
        <dbReference type="RuleBase" id="RU000363"/>
    </source>
</evidence>
<evidence type="ECO:0000256" key="6">
    <source>
        <dbReference type="ARBA" id="ARBA00023002"/>
    </source>
</evidence>
<dbReference type="GO" id="GO:0052650">
    <property type="term" value="F:all-trans-retinol dehydrogenase (NADP+) activity"/>
    <property type="evidence" value="ECO:0007669"/>
    <property type="project" value="UniProtKB-ARBA"/>
</dbReference>
<reference evidence="14 15" key="1">
    <citation type="submission" date="2015-12" db="EMBL/GenBank/DDBJ databases">
        <title>The genome of Folsomia candida.</title>
        <authorList>
            <person name="Faddeeva A."/>
            <person name="Derks M.F."/>
            <person name="Anvar Y."/>
            <person name="Smit S."/>
            <person name="Van Straalen N."/>
            <person name="Roelofs D."/>
        </authorList>
    </citation>
    <scope>NUCLEOTIDE SEQUENCE [LARGE SCALE GENOMIC DNA]</scope>
    <source>
        <strain evidence="14 15">VU population</strain>
        <tissue evidence="14">Whole body</tissue>
    </source>
</reference>
<dbReference type="EMBL" id="LNIX01000033">
    <property type="protein sequence ID" value="OXA40600.1"/>
    <property type="molecule type" value="Genomic_DNA"/>
</dbReference>
<keyword evidence="15" id="KW-1185">Reference proteome</keyword>
<dbReference type="OMA" id="HRILIMH"/>
<keyword evidence="5 13" id="KW-1133">Transmembrane helix</keyword>
<evidence type="ECO:0000313" key="14">
    <source>
        <dbReference type="EMBL" id="OXA40600.1"/>
    </source>
</evidence>
<accession>A0A226D678</accession>
<dbReference type="Proteomes" id="UP000198287">
    <property type="component" value="Unassembled WGS sequence"/>
</dbReference>
<keyword evidence="6" id="KW-0560">Oxidoreductase</keyword>
<feature type="transmembrane region" description="Helical" evidence="13">
    <location>
        <begin position="21"/>
        <end position="40"/>
    </location>
</feature>
<dbReference type="AlphaFoldDB" id="A0A226D678"/>
<dbReference type="PANTHER" id="PTHR24322">
    <property type="entry name" value="PKSB"/>
    <property type="match status" value="1"/>
</dbReference>
<dbReference type="InterPro" id="IPR036291">
    <property type="entry name" value="NAD(P)-bd_dom_sf"/>
</dbReference>
<comment type="similarity">
    <text evidence="2 12">Belongs to the short-chain dehydrogenases/reductases (SDR) family.</text>
</comment>
<evidence type="ECO:0000256" key="10">
    <source>
        <dbReference type="ARBA" id="ARBA00068717"/>
    </source>
</evidence>
<evidence type="ECO:0000256" key="7">
    <source>
        <dbReference type="ARBA" id="ARBA00023098"/>
    </source>
</evidence>
<evidence type="ECO:0000256" key="13">
    <source>
        <dbReference type="SAM" id="Phobius"/>
    </source>
</evidence>
<evidence type="ECO:0000256" key="8">
    <source>
        <dbReference type="ARBA" id="ARBA00023136"/>
    </source>
</evidence>
<proteinExistence type="inferred from homology"/>
<dbReference type="InterPro" id="IPR002347">
    <property type="entry name" value="SDR_fam"/>
</dbReference>
<dbReference type="PROSITE" id="PS00061">
    <property type="entry name" value="ADH_SHORT"/>
    <property type="match status" value="1"/>
</dbReference>
<keyword evidence="3 13" id="KW-0812">Transmembrane</keyword>
<dbReference type="PRINTS" id="PR00081">
    <property type="entry name" value="GDHRDH"/>
</dbReference>
<dbReference type="InterPro" id="IPR020904">
    <property type="entry name" value="Sc_DH/Rdtase_CS"/>
</dbReference>
<keyword evidence="7" id="KW-0443">Lipid metabolism</keyword>
<dbReference type="PRINTS" id="PR00080">
    <property type="entry name" value="SDRFAMILY"/>
</dbReference>
<dbReference type="SUPFAM" id="SSF51735">
    <property type="entry name" value="NAD(P)-binding Rossmann-fold domains"/>
    <property type="match status" value="1"/>
</dbReference>
<gene>
    <name evidence="14" type="ORF">Fcan01_24660</name>
</gene>
<keyword evidence="8 13" id="KW-0472">Membrane</keyword>
<comment type="caution">
    <text evidence="14">The sequence shown here is derived from an EMBL/GenBank/DDBJ whole genome shotgun (WGS) entry which is preliminary data.</text>
</comment>
<evidence type="ECO:0000256" key="1">
    <source>
        <dbReference type="ARBA" id="ARBA00004141"/>
    </source>
</evidence>